<dbReference type="GO" id="GO:0034338">
    <property type="term" value="F:short-chain carboxylesterase activity"/>
    <property type="evidence" value="ECO:0007669"/>
    <property type="project" value="TreeGrafter"/>
</dbReference>
<protein>
    <submittedName>
        <fullName evidence="6">Hydrolase</fullName>
    </submittedName>
</protein>
<keyword evidence="3 6" id="KW-0378">Hydrolase</keyword>
<comment type="similarity">
    <text evidence="1">Belongs to the AB hydrolase superfamily. AB hydrolase 4 family.</text>
</comment>
<accession>A0A5J6WWH5</accession>
<sequence length="332" mass="37923">MIVESDFRAPWWARNAHLQTILPKWLRRAPACFEAERLELPDGDFIDLAWNRRPSEGGMTPLLVLFHGLEGNVHSHYAKGMLAHLARQEQDAVLMHFRGCSGEPNRQLQAYHSGATEDAAFLLRTLHQRYPARPLLAIGWSLGGNMLINVLARHPDLPLRGAMVISAPLQLAACSERVGRGFSRVYQEYLLRSLRGNLLVKRETLAHARDHWSREQIRAIRTLRDFDEQVTAPLHGFRNADDYYRRCSGLPLLRHIAIPTLLIHAVDDPFMDQSVIPQPGEISSQVRLELSRHGGHVGFLHGTPWQPRYWLEERVSRWLAERPVDSHHAPPP</sequence>
<evidence type="ECO:0000256" key="2">
    <source>
        <dbReference type="ARBA" id="ARBA00022487"/>
    </source>
</evidence>
<name>A0A5J6WWH5_9GAMM</name>
<dbReference type="InterPro" id="IPR000952">
    <property type="entry name" value="AB_hydrolase_4_CS"/>
</dbReference>
<dbReference type="GO" id="GO:0047372">
    <property type="term" value="F:monoacylglycerol lipase activity"/>
    <property type="evidence" value="ECO:0007669"/>
    <property type="project" value="TreeGrafter"/>
</dbReference>
<gene>
    <name evidence="6" type="ORF">FE240_13185</name>
</gene>
<reference evidence="6 7" key="1">
    <citation type="submission" date="2019-05" db="EMBL/GenBank/DDBJ databases">
        <title>OXA-830, a novel chromosomally encoded expanded-spectrum class D beta-lactamase in Aeromonas simiae.</title>
        <authorList>
            <person name="Zhou W."/>
            <person name="Chen Q."/>
        </authorList>
    </citation>
    <scope>NUCLEOTIDE SEQUENCE [LARGE SCALE GENOMIC DNA]</scope>
    <source>
        <strain evidence="6 7">A6</strain>
    </source>
</reference>
<evidence type="ECO:0000313" key="7">
    <source>
        <dbReference type="Proteomes" id="UP000594034"/>
    </source>
</evidence>
<dbReference type="EMBL" id="CP040449">
    <property type="protein sequence ID" value="QFI55559.1"/>
    <property type="molecule type" value="Genomic_DNA"/>
</dbReference>
<dbReference type="Proteomes" id="UP000594034">
    <property type="component" value="Chromosome"/>
</dbReference>
<dbReference type="PANTHER" id="PTHR10794">
    <property type="entry name" value="ABHYDROLASE DOMAIN-CONTAINING PROTEIN"/>
    <property type="match status" value="1"/>
</dbReference>
<dbReference type="PANTHER" id="PTHR10794:SF94">
    <property type="entry name" value="ESTERASE YHET-RELATED"/>
    <property type="match status" value="1"/>
</dbReference>
<feature type="domain" description="AB hydrolase-1" evidence="5">
    <location>
        <begin position="61"/>
        <end position="301"/>
    </location>
</feature>
<dbReference type="NCBIfam" id="NF008218">
    <property type="entry name" value="PRK10985.1"/>
    <property type="match status" value="1"/>
</dbReference>
<dbReference type="InterPro" id="IPR000073">
    <property type="entry name" value="AB_hydrolase_1"/>
</dbReference>
<dbReference type="InterPro" id="IPR029058">
    <property type="entry name" value="AB_hydrolase_fold"/>
</dbReference>
<dbReference type="PROSITE" id="PS01133">
    <property type="entry name" value="UPF0017"/>
    <property type="match status" value="1"/>
</dbReference>
<keyword evidence="2" id="KW-0719">Serine esterase</keyword>
<keyword evidence="7" id="KW-1185">Reference proteome</keyword>
<dbReference type="InterPro" id="IPR050960">
    <property type="entry name" value="AB_hydrolase_4_sf"/>
</dbReference>
<dbReference type="PIRSF" id="PIRSF005211">
    <property type="entry name" value="Ab_hydro_YheT"/>
    <property type="match status" value="1"/>
</dbReference>
<feature type="active site" description="Charge relay system" evidence="4">
    <location>
        <position position="141"/>
    </location>
</feature>
<dbReference type="KEGG" id="asim:FE240_13185"/>
<proteinExistence type="inferred from homology"/>
<dbReference type="Gene3D" id="3.40.50.1820">
    <property type="entry name" value="alpha/beta hydrolase"/>
    <property type="match status" value="1"/>
</dbReference>
<dbReference type="AlphaFoldDB" id="A0A5J6WWH5"/>
<dbReference type="Pfam" id="PF00561">
    <property type="entry name" value="Abhydrolase_1"/>
    <property type="match status" value="1"/>
</dbReference>
<dbReference type="SUPFAM" id="SSF53474">
    <property type="entry name" value="alpha/beta-Hydrolases"/>
    <property type="match status" value="1"/>
</dbReference>
<evidence type="ECO:0000313" key="6">
    <source>
        <dbReference type="EMBL" id="QFI55559.1"/>
    </source>
</evidence>
<organism evidence="6 7">
    <name type="scientific">Aeromonas simiae</name>
    <dbReference type="NCBI Taxonomy" id="218936"/>
    <lineage>
        <taxon>Bacteria</taxon>
        <taxon>Pseudomonadati</taxon>
        <taxon>Pseudomonadota</taxon>
        <taxon>Gammaproteobacteria</taxon>
        <taxon>Aeromonadales</taxon>
        <taxon>Aeromonadaceae</taxon>
        <taxon>Aeromonas</taxon>
    </lineage>
</organism>
<evidence type="ECO:0000256" key="1">
    <source>
        <dbReference type="ARBA" id="ARBA00010884"/>
    </source>
</evidence>
<evidence type="ECO:0000259" key="5">
    <source>
        <dbReference type="Pfam" id="PF00561"/>
    </source>
</evidence>
<dbReference type="InterPro" id="IPR012020">
    <property type="entry name" value="ABHD4"/>
</dbReference>
<feature type="active site" description="Charge relay system" evidence="4">
    <location>
        <position position="268"/>
    </location>
</feature>
<dbReference type="RefSeq" id="WP_193001536.1">
    <property type="nucleotide sequence ID" value="NZ_CP040449.1"/>
</dbReference>
<evidence type="ECO:0000256" key="4">
    <source>
        <dbReference type="PIRSR" id="PIRSR005211-1"/>
    </source>
</evidence>
<feature type="active site" description="Charge relay system" evidence="4">
    <location>
        <position position="296"/>
    </location>
</feature>
<evidence type="ECO:0000256" key="3">
    <source>
        <dbReference type="ARBA" id="ARBA00022801"/>
    </source>
</evidence>